<feature type="transmembrane region" description="Helical" evidence="8">
    <location>
        <begin position="349"/>
        <end position="370"/>
    </location>
</feature>
<dbReference type="NCBIfam" id="TIGR00710">
    <property type="entry name" value="efflux_Bcr_CflA"/>
    <property type="match status" value="1"/>
</dbReference>
<dbReference type="RefSeq" id="WP_073010134.1">
    <property type="nucleotide sequence ID" value="NZ_FRBW01000001.1"/>
</dbReference>
<organism evidence="10 11">
    <name type="scientific">Roseibium suaedae</name>
    <dbReference type="NCBI Taxonomy" id="735517"/>
    <lineage>
        <taxon>Bacteria</taxon>
        <taxon>Pseudomonadati</taxon>
        <taxon>Pseudomonadota</taxon>
        <taxon>Alphaproteobacteria</taxon>
        <taxon>Hyphomicrobiales</taxon>
        <taxon>Stappiaceae</taxon>
        <taxon>Roseibium</taxon>
    </lineage>
</organism>
<feature type="transmembrane region" description="Helical" evidence="8">
    <location>
        <begin position="169"/>
        <end position="188"/>
    </location>
</feature>
<evidence type="ECO:0000256" key="2">
    <source>
        <dbReference type="ARBA" id="ARBA00006236"/>
    </source>
</evidence>
<evidence type="ECO:0000256" key="7">
    <source>
        <dbReference type="ARBA" id="ARBA00023136"/>
    </source>
</evidence>
<dbReference type="PANTHER" id="PTHR23502:SF132">
    <property type="entry name" value="POLYAMINE TRANSPORTER 2-RELATED"/>
    <property type="match status" value="1"/>
</dbReference>
<dbReference type="GO" id="GO:0042910">
    <property type="term" value="F:xenobiotic transmembrane transporter activity"/>
    <property type="evidence" value="ECO:0007669"/>
    <property type="project" value="InterPro"/>
</dbReference>
<name>A0A1M7CR06_9HYPH</name>
<feature type="transmembrane region" description="Helical" evidence="8">
    <location>
        <begin position="105"/>
        <end position="126"/>
    </location>
</feature>
<dbReference type="Pfam" id="PF07690">
    <property type="entry name" value="MFS_1"/>
    <property type="match status" value="1"/>
</dbReference>
<dbReference type="GO" id="GO:0005886">
    <property type="term" value="C:plasma membrane"/>
    <property type="evidence" value="ECO:0007669"/>
    <property type="project" value="UniProtKB-SubCell"/>
</dbReference>
<comment type="similarity">
    <text evidence="2 8">Belongs to the major facilitator superfamily. Bcr/CmlA family.</text>
</comment>
<proteinExistence type="inferred from homology"/>
<feature type="transmembrane region" description="Helical" evidence="8">
    <location>
        <begin position="255"/>
        <end position="272"/>
    </location>
</feature>
<feature type="transmembrane region" description="Helical" evidence="8">
    <location>
        <begin position="382"/>
        <end position="401"/>
    </location>
</feature>
<keyword evidence="6 8" id="KW-1133">Transmembrane helix</keyword>
<comment type="subcellular location">
    <subcellularLocation>
        <location evidence="8">Cell inner membrane</location>
        <topology evidence="8">Multi-pass membrane protein</topology>
    </subcellularLocation>
    <subcellularLocation>
        <location evidence="1">Cell membrane</location>
        <topology evidence="1">Multi-pass membrane protein</topology>
    </subcellularLocation>
</comment>
<evidence type="ECO:0000313" key="11">
    <source>
        <dbReference type="Proteomes" id="UP000186002"/>
    </source>
</evidence>
<feature type="transmembrane region" description="Helical" evidence="8">
    <location>
        <begin position="138"/>
        <end position="157"/>
    </location>
</feature>
<accession>A0A1M7CR06</accession>
<dbReference type="Proteomes" id="UP000186002">
    <property type="component" value="Unassembled WGS sequence"/>
</dbReference>
<sequence length="409" mass="42878">MLQPSPTAQASAPSIPVLVAISTLSPLSMNIYLPSLSGMMQAFEATAAEVQLTMSLSFVAIALSQIVLGPLSDRYGRRPVVLIGLSFYVLGSVLCLLAPTIEALIAARIIQAVGGSAGMVLARAIVRDLYDRDQAASMIGYVTMGMTVGPTFGPAIGGFLDASYGWRGGFWLMLILGISVLAVAYLTLHETNKLRGQASGGVQGLVRNYKSLVSEPVFWAFALTACFTSSVYFAYLGGTPFIAAGQLGMLPEEMGFYFMFVGLGYFVGNGISGRVASRVGLVPMVVAGTVFPSLAIACLVIGTMGMGIRSELMLFLPMVLVGLGNGLCLPSALSGAVSVRPDLAGSASGLSGSLQIGMGAVSSTIVAWLLSDAMYPQDTWPMIAVMAVYILLTWFGILGIFSRERQPEA</sequence>
<evidence type="ECO:0000256" key="6">
    <source>
        <dbReference type="ARBA" id="ARBA00022989"/>
    </source>
</evidence>
<dbReference type="InterPro" id="IPR011701">
    <property type="entry name" value="MFS"/>
</dbReference>
<dbReference type="GO" id="GO:1990961">
    <property type="term" value="P:xenobiotic detoxification by transmembrane export across the plasma membrane"/>
    <property type="evidence" value="ECO:0007669"/>
    <property type="project" value="InterPro"/>
</dbReference>
<dbReference type="CDD" id="cd17320">
    <property type="entry name" value="MFS_MdfA_MDR_like"/>
    <property type="match status" value="1"/>
</dbReference>
<feature type="transmembrane region" description="Helical" evidence="8">
    <location>
        <begin position="12"/>
        <end position="33"/>
    </location>
</feature>
<dbReference type="Gene3D" id="1.20.1720.10">
    <property type="entry name" value="Multidrug resistance protein D"/>
    <property type="match status" value="1"/>
</dbReference>
<evidence type="ECO:0000259" key="9">
    <source>
        <dbReference type="PROSITE" id="PS50850"/>
    </source>
</evidence>
<dbReference type="InterPro" id="IPR005829">
    <property type="entry name" value="Sugar_transporter_CS"/>
</dbReference>
<reference evidence="10 11" key="1">
    <citation type="submission" date="2016-11" db="EMBL/GenBank/DDBJ databases">
        <authorList>
            <person name="Jaros S."/>
            <person name="Januszkiewicz K."/>
            <person name="Wedrychowicz H."/>
        </authorList>
    </citation>
    <scope>NUCLEOTIDE SEQUENCE [LARGE SCALE GENOMIC DNA]</scope>
    <source>
        <strain evidence="10 11">DSM 22153</strain>
    </source>
</reference>
<keyword evidence="8" id="KW-0997">Cell inner membrane</keyword>
<feature type="transmembrane region" description="Helical" evidence="8">
    <location>
        <begin position="284"/>
        <end position="308"/>
    </location>
</feature>
<evidence type="ECO:0000256" key="5">
    <source>
        <dbReference type="ARBA" id="ARBA00022692"/>
    </source>
</evidence>
<evidence type="ECO:0000256" key="1">
    <source>
        <dbReference type="ARBA" id="ARBA00004651"/>
    </source>
</evidence>
<dbReference type="PRINTS" id="PR01036">
    <property type="entry name" value="TCRTETB"/>
</dbReference>
<dbReference type="OrthoDB" id="9800416at2"/>
<dbReference type="PANTHER" id="PTHR23502">
    <property type="entry name" value="MAJOR FACILITATOR SUPERFAMILY"/>
    <property type="match status" value="1"/>
</dbReference>
<feature type="transmembrane region" description="Helical" evidence="8">
    <location>
        <begin position="217"/>
        <end position="235"/>
    </location>
</feature>
<protein>
    <recommendedName>
        <fullName evidence="8">Bcr/CflA family efflux transporter</fullName>
    </recommendedName>
</protein>
<evidence type="ECO:0000256" key="8">
    <source>
        <dbReference type="RuleBase" id="RU365088"/>
    </source>
</evidence>
<dbReference type="STRING" id="735517.SAMN05444272_1245"/>
<evidence type="ECO:0000256" key="3">
    <source>
        <dbReference type="ARBA" id="ARBA00022448"/>
    </source>
</evidence>
<dbReference type="InterPro" id="IPR020846">
    <property type="entry name" value="MFS_dom"/>
</dbReference>
<dbReference type="SUPFAM" id="SSF103473">
    <property type="entry name" value="MFS general substrate transporter"/>
    <property type="match status" value="1"/>
</dbReference>
<keyword evidence="7 8" id="KW-0472">Membrane</keyword>
<keyword evidence="3 8" id="KW-0813">Transport</keyword>
<dbReference type="PROSITE" id="PS00216">
    <property type="entry name" value="SUGAR_TRANSPORT_1"/>
    <property type="match status" value="1"/>
</dbReference>
<dbReference type="AlphaFoldDB" id="A0A1M7CR06"/>
<feature type="transmembrane region" description="Helical" evidence="8">
    <location>
        <begin position="45"/>
        <end position="68"/>
    </location>
</feature>
<evidence type="ECO:0000256" key="4">
    <source>
        <dbReference type="ARBA" id="ARBA00022475"/>
    </source>
</evidence>
<keyword evidence="5 8" id="KW-0812">Transmembrane</keyword>
<feature type="transmembrane region" description="Helical" evidence="8">
    <location>
        <begin position="314"/>
        <end position="337"/>
    </location>
</feature>
<dbReference type="InterPro" id="IPR004812">
    <property type="entry name" value="Efflux_drug-R_Bcr/CmlA"/>
</dbReference>
<keyword evidence="11" id="KW-1185">Reference proteome</keyword>
<dbReference type="PROSITE" id="PS50850">
    <property type="entry name" value="MFS"/>
    <property type="match status" value="1"/>
</dbReference>
<keyword evidence="4" id="KW-1003">Cell membrane</keyword>
<evidence type="ECO:0000313" key="10">
    <source>
        <dbReference type="EMBL" id="SHL69597.1"/>
    </source>
</evidence>
<dbReference type="InterPro" id="IPR036259">
    <property type="entry name" value="MFS_trans_sf"/>
</dbReference>
<feature type="domain" description="Major facilitator superfamily (MFS) profile" evidence="9">
    <location>
        <begin position="14"/>
        <end position="405"/>
    </location>
</feature>
<feature type="transmembrane region" description="Helical" evidence="8">
    <location>
        <begin position="80"/>
        <end position="99"/>
    </location>
</feature>
<gene>
    <name evidence="10" type="ORF">SAMN05444272_1245</name>
</gene>
<dbReference type="EMBL" id="FRBW01000001">
    <property type="protein sequence ID" value="SHL69597.1"/>
    <property type="molecule type" value="Genomic_DNA"/>
</dbReference>